<gene>
    <name evidence="3" type="ORF">MET9862_01659</name>
</gene>
<dbReference type="InterPro" id="IPR005545">
    <property type="entry name" value="YCII"/>
</dbReference>
<evidence type="ECO:0000313" key="3">
    <source>
        <dbReference type="EMBL" id="VUD71085.1"/>
    </source>
</evidence>
<keyword evidence="4" id="KW-1185">Reference proteome</keyword>
<sequence length="100" mass="10655">MAYFLLRLAPPRPAFPFDATEAEKALFSEHAAYWLERAAAGEAIAVGPVFEVGGAWGLALVEAEDEARAQELGAADPVIEAQAGFAYTVSPVPSLILRRP</sequence>
<dbReference type="InterPro" id="IPR011008">
    <property type="entry name" value="Dimeric_a/b-barrel"/>
</dbReference>
<accession>A0A509EC42</accession>
<organism evidence="3 4">
    <name type="scientific">Methylobacterium symbioticum</name>
    <dbReference type="NCBI Taxonomy" id="2584084"/>
    <lineage>
        <taxon>Bacteria</taxon>
        <taxon>Pseudomonadati</taxon>
        <taxon>Pseudomonadota</taxon>
        <taxon>Alphaproteobacteria</taxon>
        <taxon>Hyphomicrobiales</taxon>
        <taxon>Methylobacteriaceae</taxon>
        <taxon>Methylobacterium</taxon>
    </lineage>
</organism>
<name>A0A509EC42_9HYPH</name>
<evidence type="ECO:0000313" key="4">
    <source>
        <dbReference type="Proteomes" id="UP000410984"/>
    </source>
</evidence>
<evidence type="ECO:0000259" key="2">
    <source>
        <dbReference type="Pfam" id="PF03795"/>
    </source>
</evidence>
<comment type="similarity">
    <text evidence="1">Belongs to the YciI family.</text>
</comment>
<reference evidence="3 4" key="1">
    <citation type="submission" date="2019-06" db="EMBL/GenBank/DDBJ databases">
        <authorList>
            <person name="Rodrigo-Torres L."/>
            <person name="Arahal R. D."/>
            <person name="Lucena T."/>
        </authorList>
    </citation>
    <scope>NUCLEOTIDE SEQUENCE [LARGE SCALE GENOMIC DNA]</scope>
    <source>
        <strain evidence="3 4">SB0023/3</strain>
    </source>
</reference>
<dbReference type="OrthoDB" id="6928805at2"/>
<dbReference type="EMBL" id="CABFPH010000016">
    <property type="protein sequence ID" value="VUD71085.1"/>
    <property type="molecule type" value="Genomic_DNA"/>
</dbReference>
<dbReference type="AlphaFoldDB" id="A0A509EC42"/>
<proteinExistence type="inferred from homology"/>
<feature type="domain" description="YCII-related" evidence="2">
    <location>
        <begin position="7"/>
        <end position="91"/>
    </location>
</feature>
<dbReference type="SUPFAM" id="SSF54909">
    <property type="entry name" value="Dimeric alpha+beta barrel"/>
    <property type="match status" value="1"/>
</dbReference>
<evidence type="ECO:0000256" key="1">
    <source>
        <dbReference type="ARBA" id="ARBA00007689"/>
    </source>
</evidence>
<dbReference type="Pfam" id="PF03795">
    <property type="entry name" value="YCII"/>
    <property type="match status" value="1"/>
</dbReference>
<dbReference type="Proteomes" id="UP000410984">
    <property type="component" value="Unassembled WGS sequence"/>
</dbReference>
<protein>
    <recommendedName>
        <fullName evidence="2">YCII-related domain-containing protein</fullName>
    </recommendedName>
</protein>
<dbReference type="RefSeq" id="WP_142582551.1">
    <property type="nucleotide sequence ID" value="NZ_CABFPH010000016.1"/>
</dbReference>